<protein>
    <recommendedName>
        <fullName evidence="3">Carboxypeptidase regulatory-like domain-containing protein</fullName>
    </recommendedName>
</protein>
<gene>
    <name evidence="1" type="ORF">AR686_18000</name>
</gene>
<dbReference type="EMBL" id="LMAI01000021">
    <property type="protein sequence ID" value="KUJ53849.1"/>
    <property type="molecule type" value="Genomic_DNA"/>
</dbReference>
<dbReference type="AlphaFoldDB" id="A0A117KA48"/>
<dbReference type="RefSeq" id="WP_059137981.1">
    <property type="nucleotide sequence ID" value="NZ_LMAI01000021.1"/>
</dbReference>
<evidence type="ECO:0000313" key="1">
    <source>
        <dbReference type="EMBL" id="KUJ53849.1"/>
    </source>
</evidence>
<reference evidence="1 2" key="1">
    <citation type="submission" date="2015-10" db="EMBL/GenBank/DDBJ databases">
        <title>Genome sequence of Chryseobacterium greenlandense.</title>
        <authorList>
            <person name="Newman J."/>
            <person name="Fischer K."/>
            <person name="Miller J."/>
        </authorList>
    </citation>
    <scope>NUCLEOTIDE SEQUENCE [LARGE SCALE GENOMIC DNA]</scope>
    <source>
        <strain evidence="1 2">UMB34</strain>
    </source>
</reference>
<dbReference type="SUPFAM" id="SSF49464">
    <property type="entry name" value="Carboxypeptidase regulatory domain-like"/>
    <property type="match status" value="1"/>
</dbReference>
<organism evidence="1 2">
    <name type="scientific">Chryseobacterium aquaticum subsp. greenlandense</name>
    <dbReference type="NCBI Taxonomy" id="345663"/>
    <lineage>
        <taxon>Bacteria</taxon>
        <taxon>Pseudomonadati</taxon>
        <taxon>Bacteroidota</taxon>
        <taxon>Flavobacteriia</taxon>
        <taxon>Flavobacteriales</taxon>
        <taxon>Weeksellaceae</taxon>
        <taxon>Chryseobacterium group</taxon>
        <taxon>Chryseobacterium</taxon>
    </lineage>
</organism>
<proteinExistence type="predicted"/>
<evidence type="ECO:0008006" key="3">
    <source>
        <dbReference type="Google" id="ProtNLM"/>
    </source>
</evidence>
<accession>A0A117KA48</accession>
<comment type="caution">
    <text evidence="1">The sequence shown here is derived from an EMBL/GenBank/DDBJ whole genome shotgun (WGS) entry which is preliminary data.</text>
</comment>
<dbReference type="InterPro" id="IPR008969">
    <property type="entry name" value="CarboxyPept-like_regulatory"/>
</dbReference>
<sequence>MQIFSQQKVSGKIIDDHQINVSSVLVFNMSKNLKSTSDVSGNFTIEADENDELRFIKEGFYRTDRIITKVNLNSQMNVVLLRAETLIPEVTIEYKPTGNLEKDIKHFSDSKKVASLKSSMEGYMKSPLNAPLPINEVPKTFQSHDFNAGHVNLFKVFGKAVRLVKKASAPKITAPTYGETKSFLMRVKAEIDLSFLTRLGMNEERIDHFLLYAERVNHLSKRFRKNFKPMEIEYELKTAFVEYAKLNKLSD</sequence>
<name>A0A117KA48_9FLAO</name>
<dbReference type="Proteomes" id="UP000054388">
    <property type="component" value="Unassembled WGS sequence"/>
</dbReference>
<evidence type="ECO:0000313" key="2">
    <source>
        <dbReference type="Proteomes" id="UP000054388"/>
    </source>
</evidence>